<dbReference type="InterPro" id="IPR043144">
    <property type="entry name" value="Mal/L-sulf/L-lact_DH-like_ah"/>
</dbReference>
<comment type="similarity">
    <text evidence="1">Belongs to the LDH2/MDH2 oxidoreductase family.</text>
</comment>
<dbReference type="SUPFAM" id="SSF89733">
    <property type="entry name" value="L-sulfolactate dehydrogenase-like"/>
    <property type="match status" value="1"/>
</dbReference>
<organism evidence="4 5">
    <name type="scientific">Pseudonocardia kunmingensis</name>
    <dbReference type="NCBI Taxonomy" id="630975"/>
    <lineage>
        <taxon>Bacteria</taxon>
        <taxon>Bacillati</taxon>
        <taxon>Actinomycetota</taxon>
        <taxon>Actinomycetes</taxon>
        <taxon>Pseudonocardiales</taxon>
        <taxon>Pseudonocardiaceae</taxon>
        <taxon>Pseudonocardia</taxon>
    </lineage>
</organism>
<name>A0A543E0F9_9PSEU</name>
<dbReference type="EMBL" id="VFPA01000001">
    <property type="protein sequence ID" value="TQM15071.1"/>
    <property type="molecule type" value="Genomic_DNA"/>
</dbReference>
<keyword evidence="2" id="KW-0560">Oxidoreductase</keyword>
<dbReference type="AlphaFoldDB" id="A0A543E0F9"/>
<dbReference type="InterPro" id="IPR003767">
    <property type="entry name" value="Malate/L-lactate_DH-like"/>
</dbReference>
<dbReference type="OrthoDB" id="924592at2"/>
<sequence length="388" mass="39830">MNADAVRGDAPTGPSEGTERVDRSTAYRRGDATAAAPRTVPLARLRGHCAAVFRAAGLDGAAADLVADSLVDAEARGIGSHGVNRTRIYAERLRGGMIDAAARPAVVREQPGGVHIDAGNAIGHLGAQAGTDAAVERALQGAVCVAGVANSNHCGTLAYFTRQVAARGLVAIAMSTAPPTMVYFGGRTRAVGTNPVSMAVPRAGGPPVTVDMATSATARGKIILAHQLGTEIPDGWAVDEAGRPTTDPAAALLGSVLPFAGPKGSGLAMMVELLCGALVAGVTADGIGDMYEDWTRTQRVSHLFIVLNPDGWLGREAFLAHVEAFARRVHDLPPAEGFDQVLLPGEVEENARAAAERDGVTLSASVAADLDAIAAEVGLDHRLTTAPR</sequence>
<evidence type="ECO:0000256" key="3">
    <source>
        <dbReference type="SAM" id="MobiDB-lite"/>
    </source>
</evidence>
<evidence type="ECO:0000313" key="4">
    <source>
        <dbReference type="EMBL" id="TQM15071.1"/>
    </source>
</evidence>
<proteinExistence type="inferred from homology"/>
<dbReference type="PANTHER" id="PTHR11091">
    <property type="entry name" value="OXIDOREDUCTASE-RELATED"/>
    <property type="match status" value="1"/>
</dbReference>
<reference evidence="4 5" key="1">
    <citation type="submission" date="2019-06" db="EMBL/GenBank/DDBJ databases">
        <title>Sequencing the genomes of 1000 actinobacteria strains.</title>
        <authorList>
            <person name="Klenk H.-P."/>
        </authorList>
    </citation>
    <scope>NUCLEOTIDE SEQUENCE [LARGE SCALE GENOMIC DNA]</scope>
    <source>
        <strain evidence="4 5">DSM 45301</strain>
    </source>
</reference>
<dbReference type="InterPro" id="IPR043143">
    <property type="entry name" value="Mal/L-sulf/L-lact_DH-like_NADP"/>
</dbReference>
<evidence type="ECO:0000313" key="5">
    <source>
        <dbReference type="Proteomes" id="UP000315677"/>
    </source>
</evidence>
<gene>
    <name evidence="4" type="ORF">FB558_1852</name>
</gene>
<dbReference type="InterPro" id="IPR036111">
    <property type="entry name" value="Mal/L-sulfo/L-lacto_DH-like_sf"/>
</dbReference>
<feature type="region of interest" description="Disordered" evidence="3">
    <location>
        <begin position="1"/>
        <end position="23"/>
    </location>
</feature>
<evidence type="ECO:0000256" key="1">
    <source>
        <dbReference type="ARBA" id="ARBA00006056"/>
    </source>
</evidence>
<accession>A0A543E0F9</accession>
<dbReference type="Proteomes" id="UP000315677">
    <property type="component" value="Unassembled WGS sequence"/>
</dbReference>
<keyword evidence="5" id="KW-1185">Reference proteome</keyword>
<dbReference type="PANTHER" id="PTHR11091:SF0">
    <property type="entry name" value="MALATE DEHYDROGENASE"/>
    <property type="match status" value="1"/>
</dbReference>
<dbReference type="Gene3D" id="3.30.1370.60">
    <property type="entry name" value="Hypothetical oxidoreductase yiak, domain 2"/>
    <property type="match status" value="1"/>
</dbReference>
<evidence type="ECO:0000256" key="2">
    <source>
        <dbReference type="ARBA" id="ARBA00023002"/>
    </source>
</evidence>
<protein>
    <submittedName>
        <fullName evidence="4">LDH2 family malate/lactate/ureidoglycolate dehydrogenase</fullName>
    </submittedName>
</protein>
<dbReference type="Pfam" id="PF02615">
    <property type="entry name" value="Ldh_2"/>
    <property type="match status" value="1"/>
</dbReference>
<dbReference type="GO" id="GO:0016491">
    <property type="term" value="F:oxidoreductase activity"/>
    <property type="evidence" value="ECO:0007669"/>
    <property type="project" value="UniProtKB-KW"/>
</dbReference>
<comment type="caution">
    <text evidence="4">The sequence shown here is derived from an EMBL/GenBank/DDBJ whole genome shotgun (WGS) entry which is preliminary data.</text>
</comment>
<dbReference type="Gene3D" id="1.10.1530.10">
    <property type="match status" value="1"/>
</dbReference>